<evidence type="ECO:0000313" key="4">
    <source>
        <dbReference type="Proteomes" id="UP000624703"/>
    </source>
</evidence>
<sequence length="398" mass="43204">MSEEEIVESTHKLRTWVSVLLGLIVLAIGAGIMLYLFANGPVASKKEDEVVLPSVEVIEVLPQAKQIWIKTQGKVQPKRVTQAAAEVAGRITYVADRFEAGGYFAKGDVLLKIDPSDYQSALADAQANLAQSKLLLAQEQARAEQAVRDWAKLGRGREASDLVLRKPQLAAAEAGIQSAAALVQLAENNLSRTELKAPYDCRIDATYIDLGSYAAPGARLADLHSSDDFEIRLPITLSQYGFLDLDGDSVEGSEIVASSMVAGRHVEWPGTIVRGEGKVDPSTMTLHLVAKLKANTTAAYREFRFPPVGMFLQVQLRGGMMERAVEIPRQAVRDGDVVYIVDGDGVLDILPVKLIRVMRESVLIENPLPAGAQLIISPMDSPVRGSKVLIRTAEDNPQ</sequence>
<dbReference type="SUPFAM" id="SSF111369">
    <property type="entry name" value="HlyD-like secretion proteins"/>
    <property type="match status" value="1"/>
</dbReference>
<keyword evidence="2" id="KW-0472">Membrane</keyword>
<dbReference type="GO" id="GO:0015562">
    <property type="term" value="F:efflux transmembrane transporter activity"/>
    <property type="evidence" value="ECO:0007669"/>
    <property type="project" value="TreeGrafter"/>
</dbReference>
<keyword evidence="4" id="KW-1185">Reference proteome</keyword>
<dbReference type="InterPro" id="IPR006143">
    <property type="entry name" value="RND_pump_MFP"/>
</dbReference>
<feature type="transmembrane region" description="Helical" evidence="2">
    <location>
        <begin position="16"/>
        <end position="37"/>
    </location>
</feature>
<dbReference type="PANTHER" id="PTHR30469:SF12">
    <property type="entry name" value="MULTIDRUG RESISTANCE PROTEIN MDTA"/>
    <property type="match status" value="1"/>
</dbReference>
<reference evidence="3" key="1">
    <citation type="submission" date="2021-01" db="EMBL/GenBank/DDBJ databases">
        <title>Modified the classification status of verrucomicrobia.</title>
        <authorList>
            <person name="Feng X."/>
        </authorList>
    </citation>
    <scope>NUCLEOTIDE SEQUENCE</scope>
    <source>
        <strain evidence="3">_KCTC 22039</strain>
    </source>
</reference>
<dbReference type="GO" id="GO:1990281">
    <property type="term" value="C:efflux pump complex"/>
    <property type="evidence" value="ECO:0007669"/>
    <property type="project" value="TreeGrafter"/>
</dbReference>
<dbReference type="AlphaFoldDB" id="A0A8J7MEH8"/>
<accession>A0A8J7MEH8</accession>
<dbReference type="RefSeq" id="WP_200311224.1">
    <property type="nucleotide sequence ID" value="NZ_JAENIM010000039.1"/>
</dbReference>
<organism evidence="3 4">
    <name type="scientific">Persicirhabdus sediminis</name>
    <dbReference type="NCBI Taxonomy" id="454144"/>
    <lineage>
        <taxon>Bacteria</taxon>
        <taxon>Pseudomonadati</taxon>
        <taxon>Verrucomicrobiota</taxon>
        <taxon>Verrucomicrobiia</taxon>
        <taxon>Verrucomicrobiales</taxon>
        <taxon>Verrucomicrobiaceae</taxon>
        <taxon>Persicirhabdus</taxon>
    </lineage>
</organism>
<dbReference type="Proteomes" id="UP000624703">
    <property type="component" value="Unassembled WGS sequence"/>
</dbReference>
<keyword evidence="2" id="KW-0812">Transmembrane</keyword>
<dbReference type="Gene3D" id="2.40.50.100">
    <property type="match status" value="1"/>
</dbReference>
<comment type="caution">
    <text evidence="3">The sequence shown here is derived from an EMBL/GenBank/DDBJ whole genome shotgun (WGS) entry which is preliminary data.</text>
</comment>
<dbReference type="Gene3D" id="2.40.30.170">
    <property type="match status" value="1"/>
</dbReference>
<dbReference type="EMBL" id="JAENIM010000039">
    <property type="protein sequence ID" value="MBK1791210.1"/>
    <property type="molecule type" value="Genomic_DNA"/>
</dbReference>
<keyword evidence="2" id="KW-1133">Transmembrane helix</keyword>
<evidence type="ECO:0000256" key="1">
    <source>
        <dbReference type="ARBA" id="ARBA00009477"/>
    </source>
</evidence>
<dbReference type="Gene3D" id="2.40.420.20">
    <property type="match status" value="1"/>
</dbReference>
<dbReference type="Gene3D" id="1.10.287.470">
    <property type="entry name" value="Helix hairpin bin"/>
    <property type="match status" value="1"/>
</dbReference>
<dbReference type="NCBIfam" id="TIGR01730">
    <property type="entry name" value="RND_mfp"/>
    <property type="match status" value="1"/>
</dbReference>
<evidence type="ECO:0000256" key="2">
    <source>
        <dbReference type="SAM" id="Phobius"/>
    </source>
</evidence>
<proteinExistence type="inferred from homology"/>
<evidence type="ECO:0000313" key="3">
    <source>
        <dbReference type="EMBL" id="MBK1791210.1"/>
    </source>
</evidence>
<gene>
    <name evidence="3" type="ORF">JIN82_08605</name>
</gene>
<name>A0A8J7MEH8_9BACT</name>
<comment type="similarity">
    <text evidence="1">Belongs to the membrane fusion protein (MFP) (TC 8.A.1) family.</text>
</comment>
<dbReference type="PANTHER" id="PTHR30469">
    <property type="entry name" value="MULTIDRUG RESISTANCE PROTEIN MDTA"/>
    <property type="match status" value="1"/>
</dbReference>
<protein>
    <submittedName>
        <fullName evidence="3">Efflux RND transporter periplasmic adaptor subunit</fullName>
    </submittedName>
</protein>